<proteinExistence type="predicted"/>
<protein>
    <submittedName>
        <fullName evidence="1">Uncharacterized protein</fullName>
    </submittedName>
</protein>
<name>A0A426Z557_ENSVE</name>
<dbReference type="Proteomes" id="UP000287651">
    <property type="component" value="Unassembled WGS sequence"/>
</dbReference>
<gene>
    <name evidence="1" type="ORF">B296_00029115</name>
</gene>
<evidence type="ECO:0000313" key="1">
    <source>
        <dbReference type="EMBL" id="RRT59102.1"/>
    </source>
</evidence>
<sequence length="69" mass="7972">MVSWNLPTDLGRVILDLDSSPRGSQSLGNWEPDKWPMRLTRNLSNERWAPTAGAQLWTKEQRGPLLWIK</sequence>
<reference evidence="1 2" key="1">
    <citation type="journal article" date="2014" name="Agronomy (Basel)">
        <title>A Draft Genome Sequence for Ensete ventricosum, the Drought-Tolerant Tree Against Hunger.</title>
        <authorList>
            <person name="Harrison J."/>
            <person name="Moore K.A."/>
            <person name="Paszkiewicz K."/>
            <person name="Jones T."/>
            <person name="Grant M."/>
            <person name="Ambacheew D."/>
            <person name="Muzemil S."/>
            <person name="Studholme D.J."/>
        </authorList>
    </citation>
    <scope>NUCLEOTIDE SEQUENCE [LARGE SCALE GENOMIC DNA]</scope>
</reference>
<comment type="caution">
    <text evidence="1">The sequence shown here is derived from an EMBL/GenBank/DDBJ whole genome shotgun (WGS) entry which is preliminary data.</text>
</comment>
<dbReference type="AlphaFoldDB" id="A0A426Z557"/>
<dbReference type="EMBL" id="AMZH03008370">
    <property type="protein sequence ID" value="RRT59102.1"/>
    <property type="molecule type" value="Genomic_DNA"/>
</dbReference>
<evidence type="ECO:0000313" key="2">
    <source>
        <dbReference type="Proteomes" id="UP000287651"/>
    </source>
</evidence>
<organism evidence="1 2">
    <name type="scientific">Ensete ventricosum</name>
    <name type="common">Abyssinian banana</name>
    <name type="synonym">Musa ensete</name>
    <dbReference type="NCBI Taxonomy" id="4639"/>
    <lineage>
        <taxon>Eukaryota</taxon>
        <taxon>Viridiplantae</taxon>
        <taxon>Streptophyta</taxon>
        <taxon>Embryophyta</taxon>
        <taxon>Tracheophyta</taxon>
        <taxon>Spermatophyta</taxon>
        <taxon>Magnoliopsida</taxon>
        <taxon>Liliopsida</taxon>
        <taxon>Zingiberales</taxon>
        <taxon>Musaceae</taxon>
        <taxon>Ensete</taxon>
    </lineage>
</organism>
<accession>A0A426Z557</accession>
<feature type="non-terminal residue" evidence="1">
    <location>
        <position position="69"/>
    </location>
</feature>